<dbReference type="PANTHER" id="PTHR18884">
    <property type="entry name" value="SEPTIN"/>
    <property type="match status" value="1"/>
</dbReference>
<sequence length="390" mass="44329">MSLLYEHSITKFFDIRGISKFDVGCREYGHHTTPSGCVRPLINATQIPISSPPVHSFPLKYQQSMCAMNTFTSISPEEMRRRKMVKRGLELSIMVCGVRGTGKSSFINTLCGQQVVEPISEIPTEKNITFKTYKAEITEVNSTPINLEIVTTPGFGDKINNEDSSLEVLKYLEAQYDTILDEECRVERNTKAKDKRIHVVFYLIRPTGKPLRELDLEFLKMVGTRANVIPLLSKADLLTEEELQLNKQLVMEDIKNHKIPIYDFTLSYDSVADSDYYNEGLEIQKMLPFAVIGGNNVEVINGEKFHTRDYAWGTVRVEDPDHCDFLPLRNILFGSYLQDFKDSTHSVLYEKYRTERLAGTKTKGLTSKSGPLFESVTRESASQHLDISVT</sequence>
<name>A0A1B2J588_PICPA</name>
<comment type="similarity">
    <text evidence="4">Belongs to the TRAFAC class TrmE-Era-EngA-EngB-Septin-like GTPase superfamily. Septin GTPase family.</text>
</comment>
<evidence type="ECO:0000259" key="5">
    <source>
        <dbReference type="PROSITE" id="PS51719"/>
    </source>
</evidence>
<dbReference type="GO" id="GO:0005935">
    <property type="term" value="C:cellular bud neck"/>
    <property type="evidence" value="ECO:0007669"/>
    <property type="project" value="UniProtKB-SubCell"/>
</dbReference>
<evidence type="ECO:0000256" key="3">
    <source>
        <dbReference type="ARBA" id="ARBA00023134"/>
    </source>
</evidence>
<dbReference type="PROSITE" id="PS51719">
    <property type="entry name" value="G_SEPTIN"/>
    <property type="match status" value="1"/>
</dbReference>
<reference evidence="6 7" key="1">
    <citation type="submission" date="2016-02" db="EMBL/GenBank/DDBJ databases">
        <title>Comparative genomic and transcriptomic foundation for Pichia pastoris.</title>
        <authorList>
            <person name="Love K.R."/>
            <person name="Shah K.A."/>
            <person name="Whittaker C.A."/>
            <person name="Wu J."/>
            <person name="Bartlett M.C."/>
            <person name="Ma D."/>
            <person name="Leeson R.L."/>
            <person name="Priest M."/>
            <person name="Young S.K."/>
            <person name="Love J.C."/>
        </authorList>
    </citation>
    <scope>NUCLEOTIDE SEQUENCE [LARGE SCALE GENOMIC DNA]</scope>
    <source>
        <strain evidence="6 7">ATCC 28485</strain>
    </source>
</reference>
<keyword evidence="3 4" id="KW-0342">GTP-binding</keyword>
<comment type="subcellular location">
    <subcellularLocation>
        <location evidence="1">Bud neck</location>
    </subcellularLocation>
</comment>
<dbReference type="GO" id="GO:0005938">
    <property type="term" value="C:cell cortex"/>
    <property type="evidence" value="ECO:0007669"/>
    <property type="project" value="UniProtKB-ARBA"/>
</dbReference>
<dbReference type="Proteomes" id="UP000094565">
    <property type="component" value="Chromosome 1"/>
</dbReference>
<keyword evidence="2 4" id="KW-0547">Nucleotide-binding</keyword>
<evidence type="ECO:0000313" key="6">
    <source>
        <dbReference type="EMBL" id="ANZ73147.1"/>
    </source>
</evidence>
<evidence type="ECO:0000256" key="2">
    <source>
        <dbReference type="ARBA" id="ARBA00022741"/>
    </source>
</evidence>
<organism evidence="6 7">
    <name type="scientific">Komagataella pastoris</name>
    <name type="common">Yeast</name>
    <name type="synonym">Pichia pastoris</name>
    <dbReference type="NCBI Taxonomy" id="4922"/>
    <lineage>
        <taxon>Eukaryota</taxon>
        <taxon>Fungi</taxon>
        <taxon>Dikarya</taxon>
        <taxon>Ascomycota</taxon>
        <taxon>Saccharomycotina</taxon>
        <taxon>Pichiomycetes</taxon>
        <taxon>Pichiales</taxon>
        <taxon>Pichiaceae</taxon>
        <taxon>Komagataella</taxon>
    </lineage>
</organism>
<keyword evidence="7" id="KW-1185">Reference proteome</keyword>
<protein>
    <submittedName>
        <fullName evidence="6">BA75_00423T0</fullName>
    </submittedName>
</protein>
<dbReference type="InterPro" id="IPR027417">
    <property type="entry name" value="P-loop_NTPase"/>
</dbReference>
<proteinExistence type="inferred from homology"/>
<gene>
    <name evidence="6" type="ORF">ATY40_BA7500423</name>
</gene>
<dbReference type="AlphaFoldDB" id="A0A1B2J588"/>
<dbReference type="OrthoDB" id="416553at2759"/>
<dbReference type="Pfam" id="PF00735">
    <property type="entry name" value="Septin"/>
    <property type="match status" value="1"/>
</dbReference>
<dbReference type="Gene3D" id="3.40.50.300">
    <property type="entry name" value="P-loop containing nucleotide triphosphate hydrolases"/>
    <property type="match status" value="1"/>
</dbReference>
<evidence type="ECO:0000313" key="7">
    <source>
        <dbReference type="Proteomes" id="UP000094565"/>
    </source>
</evidence>
<dbReference type="InterPro" id="IPR016491">
    <property type="entry name" value="Septin"/>
</dbReference>
<dbReference type="GO" id="GO:0032156">
    <property type="term" value="C:septin cytoskeleton"/>
    <property type="evidence" value="ECO:0007669"/>
    <property type="project" value="UniProtKB-ARBA"/>
</dbReference>
<feature type="domain" description="Septin-type G" evidence="5">
    <location>
        <begin position="87"/>
        <end position="359"/>
    </location>
</feature>
<accession>A0A1B2J588</accession>
<evidence type="ECO:0000256" key="4">
    <source>
        <dbReference type="RuleBase" id="RU004560"/>
    </source>
</evidence>
<dbReference type="CDD" id="cd01850">
    <property type="entry name" value="CDC_Septin"/>
    <property type="match status" value="1"/>
</dbReference>
<dbReference type="InterPro" id="IPR030379">
    <property type="entry name" value="G_SEPTIN_dom"/>
</dbReference>
<dbReference type="GO" id="GO:0005525">
    <property type="term" value="F:GTP binding"/>
    <property type="evidence" value="ECO:0007669"/>
    <property type="project" value="UniProtKB-KW"/>
</dbReference>
<dbReference type="EMBL" id="CP014584">
    <property type="protein sequence ID" value="ANZ73147.1"/>
    <property type="molecule type" value="Genomic_DNA"/>
</dbReference>
<dbReference type="SUPFAM" id="SSF52540">
    <property type="entry name" value="P-loop containing nucleoside triphosphate hydrolases"/>
    <property type="match status" value="1"/>
</dbReference>
<evidence type="ECO:0000256" key="1">
    <source>
        <dbReference type="ARBA" id="ARBA00004266"/>
    </source>
</evidence>